<dbReference type="SUPFAM" id="SSF48452">
    <property type="entry name" value="TPR-like"/>
    <property type="match status" value="1"/>
</dbReference>
<feature type="compositionally biased region" description="Polar residues" evidence="3">
    <location>
        <begin position="2094"/>
        <end position="2105"/>
    </location>
</feature>
<feature type="compositionally biased region" description="Low complexity" evidence="3">
    <location>
        <begin position="1901"/>
        <end position="1918"/>
    </location>
</feature>
<evidence type="ECO:0000313" key="5">
    <source>
        <dbReference type="Proteomes" id="UP000747399"/>
    </source>
</evidence>
<accession>A0A8J4ATC8</accession>
<dbReference type="Gene3D" id="2.130.10.30">
    <property type="entry name" value="Regulator of chromosome condensation 1/beta-lactamase-inhibitor protein II"/>
    <property type="match status" value="2"/>
</dbReference>
<organism evidence="4 5">
    <name type="scientific">Volvox africanus</name>
    <dbReference type="NCBI Taxonomy" id="51714"/>
    <lineage>
        <taxon>Eukaryota</taxon>
        <taxon>Viridiplantae</taxon>
        <taxon>Chlorophyta</taxon>
        <taxon>core chlorophytes</taxon>
        <taxon>Chlorophyceae</taxon>
        <taxon>CS clade</taxon>
        <taxon>Chlamydomonadales</taxon>
        <taxon>Volvocaceae</taxon>
        <taxon>Volvox</taxon>
    </lineage>
</organism>
<dbReference type="InterPro" id="IPR000408">
    <property type="entry name" value="Reg_chr_condens"/>
</dbReference>
<feature type="compositionally biased region" description="Pro residues" evidence="3">
    <location>
        <begin position="486"/>
        <end position="496"/>
    </location>
</feature>
<feature type="compositionally biased region" description="Gly residues" evidence="3">
    <location>
        <begin position="985"/>
        <end position="1005"/>
    </location>
</feature>
<feature type="compositionally biased region" description="Polar residues" evidence="3">
    <location>
        <begin position="497"/>
        <end position="506"/>
    </location>
</feature>
<feature type="region of interest" description="Disordered" evidence="3">
    <location>
        <begin position="98"/>
        <end position="137"/>
    </location>
</feature>
<dbReference type="Pfam" id="PF13540">
    <property type="entry name" value="RCC1_2"/>
    <property type="match status" value="3"/>
</dbReference>
<feature type="compositionally biased region" description="Low complexity" evidence="3">
    <location>
        <begin position="2011"/>
        <end position="2022"/>
    </location>
</feature>
<feature type="repeat" description="RCC1" evidence="2">
    <location>
        <begin position="170"/>
        <end position="224"/>
    </location>
</feature>
<feature type="repeat" description="RCC1" evidence="2">
    <location>
        <begin position="325"/>
        <end position="382"/>
    </location>
</feature>
<feature type="region of interest" description="Disordered" evidence="3">
    <location>
        <begin position="468"/>
        <end position="506"/>
    </location>
</feature>
<feature type="region of interest" description="Disordered" evidence="3">
    <location>
        <begin position="862"/>
        <end position="890"/>
    </location>
</feature>
<feature type="region of interest" description="Disordered" evidence="3">
    <location>
        <begin position="1745"/>
        <end position="1805"/>
    </location>
</feature>
<feature type="compositionally biased region" description="Low complexity" evidence="3">
    <location>
        <begin position="2064"/>
        <end position="2079"/>
    </location>
</feature>
<feature type="region of interest" description="Disordered" evidence="3">
    <location>
        <begin position="25"/>
        <end position="54"/>
    </location>
</feature>
<feature type="compositionally biased region" description="Gly residues" evidence="3">
    <location>
        <begin position="1780"/>
        <end position="1799"/>
    </location>
</feature>
<dbReference type="Gene3D" id="1.25.40.10">
    <property type="entry name" value="Tetratricopeptide repeat domain"/>
    <property type="match status" value="1"/>
</dbReference>
<feature type="non-terminal residue" evidence="4">
    <location>
        <position position="2858"/>
    </location>
</feature>
<feature type="region of interest" description="Disordered" evidence="3">
    <location>
        <begin position="1634"/>
        <end position="1694"/>
    </location>
</feature>
<feature type="region of interest" description="Disordered" evidence="3">
    <location>
        <begin position="1862"/>
        <end position="2105"/>
    </location>
</feature>
<dbReference type="InterPro" id="IPR011990">
    <property type="entry name" value="TPR-like_helical_dom_sf"/>
</dbReference>
<dbReference type="EMBL" id="BNCO01000003">
    <property type="protein sequence ID" value="GIL45774.1"/>
    <property type="molecule type" value="Genomic_DNA"/>
</dbReference>
<feature type="compositionally biased region" description="Low complexity" evidence="3">
    <location>
        <begin position="2234"/>
        <end position="2257"/>
    </location>
</feature>
<dbReference type="PANTHER" id="PTHR22870">
    <property type="entry name" value="REGULATOR OF CHROMOSOME CONDENSATION"/>
    <property type="match status" value="1"/>
</dbReference>
<feature type="compositionally biased region" description="Gly residues" evidence="3">
    <location>
        <begin position="1889"/>
        <end position="1900"/>
    </location>
</feature>
<feature type="compositionally biased region" description="Low complexity" evidence="3">
    <location>
        <begin position="1954"/>
        <end position="1983"/>
    </location>
</feature>
<feature type="region of interest" description="Disordered" evidence="3">
    <location>
        <begin position="728"/>
        <end position="751"/>
    </location>
</feature>
<gene>
    <name evidence="4" type="ORF">Vafri_2921</name>
</gene>
<feature type="region of interest" description="Disordered" evidence="3">
    <location>
        <begin position="2221"/>
        <end position="2297"/>
    </location>
</feature>
<protein>
    <submittedName>
        <fullName evidence="4">Uncharacterized protein</fullName>
    </submittedName>
</protein>
<feature type="repeat" description="RCC1" evidence="2">
    <location>
        <begin position="225"/>
        <end position="324"/>
    </location>
</feature>
<sequence length="2858" mass="301460">AVGAEAASGASGSVGGGSGGTAGAMHLFPMPSVHSPGGGSASRSRLHSAASSYSSYRQQGDNRVLAAAASSVTAGLAIPGAATAAIMAAAAAAASAEGNSIGAAPGPGPTPSVDPDGDPDDLDSPVGGGQRFTSAGEQPQQLHMYRLKIGVPVRAVACGALHTLAALDGGGVMGWGDNGSGQATGKPGVPAVRINTPTRIPDFEQMEVVCLSAGLQHSAAVTTSGSVWTWGSNRHGRLGIGLAVPVSIVDTLVTTPGRTSSHNDRDHLPNTAAMLAHAHHSPMGLHDDVQLGLTFPATRAKFPAGVFVCRVACGYRHTLALDSEGGVWGWGSNATQALGLADFVDRPAPVRVPGLPPCSAVSAATVSAAISKEGHLYLWGSDSYLNPWVHRNRVGGPQGAAMTPRSASLPLIHRVRWLGALRFRSVSVGARHATAVSSYGQMYWWGDEDMLPASMQYGSSRILVKPPEPQDFLPIPRTEHIGDGSVPPPPPPPNDPRSPTSYFSGSSALPNRLGAFRVFTYRPMCRFSDGGSRSAALDSTVVSFSGAAATSPLPHESHSGSSFNGYLGLGGGPGRDEHDKYGLVLRLCVFNERIYVSIRARRPPPRMLGSAGGMSYASRPTSVLGGRLTDGGSVAGMSMGIGAVGAGGSVGARSATPAGSAVGTTSVWNGDEQPVLVACGEGHTVCLCGQTRHQATLEETRNAMMLMLRQYARHWHAVRRTAQARLLGGSPVRVRSRSPERRPSSGRSTRSMFGVNRVQLPSLQDVCKDPFPYIELDERPTDPRDELCTLDMVLVFCRQAGLIDNISEYNDVIELYRIQLTNKHARIPPSLKHAVELIGRDFSNNPTGPINMLAVRLHPPVPEPTITQSGGGSGSRNVVTDSDSRPGGRVGFGGSFTSGAGSMRSSFTRAEPQTLWGPSRLGGSGAAAFANRVLGTAIGVGGSQPTTPLTGCGVAAVSGSAGPCREASLGVVMEDSTSTAAAAAGNGGGGGGGGSVSPGGGGNGSRLGTAGSLPGTPPSLKVVDMRSYMPRNDKDDSTGPDERLQDADVVDLLMGLMQNRQVAASNSNTLHLGAPALLRQLALDHFTRLRKSCATPLPWVLGQVIRTEMLRALDSGPNSLTLHQAYIFLTSEHSAPQDLHLSMQDMRLGLAQVEQPFTVPLLRLAQFIRQSGLLPRLLSRIITHLHKVAEYYLDRLAVVDQVPWWWPVEVLHARRAAVNSSAVSSSLYQRPDIFAMWQQPNNSNMLGLETIAGVVYDFDILGVYYGTTRKALRNQLTSEEQLALEHAKRDRLLAYVLAYIMGQYLIPVDKPWDMRPENVLTSAVSYPQFVEILAACLAMKAATQTPTGSVLTSVQLLPTLGDTLQHLPAMLESVGLWREKILYPWKFNRVKHNDVELQRQVDRAFSLYCTIDPLAQTLGINIYQFTQLIRDTDVADKTLTMERIQEIFAAVAMVRVRSVPTLRSRVVPARQDDNMEWTGLTAAQIIRLSTSQFAYTVAQHKLEEHLTLREKAMAAWKPREGAAGLGAGTVSLAMALREAAQRTAAEVDETEAGIVRPGAAQAGSPARSAWSINSRHAGVPGSLAPTGSVGGGGTDCGGSPMGTPFQSGIQAAIAQATTTGTAALASSSVFVSKLRRPGARRSGRPRDLAGLLRNRRQSGGGLVSFAAPLDDSSDPYAAGRERSSTHLGAGSSGGPLISQDGSFAVLAVGSSTNDGAFGGGLTTEDEIDLRMSWPSFTTDQFAESDLDSAAGGDNSAGGSQPGSRQVSPNRGRSPLNGYRRIGGGSGPPRGTGSGTGGGSTSAVSGGEDETFVVSLSGLPHPALELATAQVLGNGVSGANPKEQRPRPPHGYTQVEDIFRMLRTPEGPLPPPPPPLPEDRLTDESDREGGAGGDSGGGGGTVAAEGAAGASPVVSPRSGSRGRRRMPRRGPSNVSTGMPVAFGSGTPRRTFLDDAAAARGEAGAGGRRSSPGRGDSGLSGIDGSLDGGPRRQLLHGRSHLSLGGRMDDHVSTTDGSDYSSGSSPDRHRSLGRWMSADRNHPAQRGPPSPLGPGGGLGRIDSLRPASRAGSVRSVRSRASGLDVLQDSVASPPRSPHSQRCGSADSDSVIGSVNRLVLTKHALATTGGSKSAKKLSAQPGKLLSREQFSEVIQRLAVVKYSKISSPMAAWRLLIERHVLPVVETRSTKFDRYLEEMMGPSIMSLVLAWEPQLKALFRIYGKDESKQTTGRGPMNNRLRTSASGRGRSLARGRSSSPSRPNTARTSISSGGGRARSPGTKSANSSRHGSGSESPDGGRGVNRITMSFVQFLQLCQDRKIIPALIQPAGLEEIFRRVNFMDGVESFIRNMAYPQFVDAVCLTAMTIYHHPRYKEQAMTVEDMLETFFSQLCALKRARTKAGNLGGMESAAAAAAAAARGGGAVENPYAQWWSLRFETSTPEPGEHVPDWSYLSSTEYAPVLLQDLVVPPAPVPEPVARLLARAGELHNRGDCPASLAEYEKAASAWRAAMSGEGHLPFGASLTLSPEQEIYLCLVRASVLVSCGRDNSALLQYDAAEQQLTRLPEGHPAEPLIHGCRGHLLYHMGRLQDAFERLVQAKVLREQHPEMGSHHVDTALAHHNLACCLDRLGKTHLALRLLTGAVETFRVVLGGSHPRTLTAARNMGHMQHRLFKLDLRYRSVAQEQADAEHAAVLAALHRAAGRNHRGRRPGVDGVYTLSAPRLVLRREQANAALAAAAAAAAMLVPRRLEPLKMPAKDRLAAFQLRVHGGGGVTSSANAEGETSEPAAIHSSHMRSRNGVKYYRSRHDMDYLGGGLHKAHPEVVATYEALKADIAAHASGAVHSRVPEGVIVVQRGTGGAGGG</sequence>
<dbReference type="Proteomes" id="UP000747399">
    <property type="component" value="Unassembled WGS sequence"/>
</dbReference>
<dbReference type="PANTHER" id="PTHR22870:SF466">
    <property type="entry name" value="ANKYRIN REPEAT-CONTAINING PROTEIN"/>
    <property type="match status" value="1"/>
</dbReference>
<feature type="compositionally biased region" description="Pro residues" evidence="3">
    <location>
        <begin position="1866"/>
        <end position="1875"/>
    </location>
</feature>
<dbReference type="InterPro" id="IPR051210">
    <property type="entry name" value="Ub_ligase/GEF_domain"/>
</dbReference>
<feature type="compositionally biased region" description="Basic and acidic residues" evidence="3">
    <location>
        <begin position="1876"/>
        <end position="1888"/>
    </location>
</feature>
<comment type="caution">
    <text evidence="4">The sequence shown here is derived from an EMBL/GenBank/DDBJ whole genome shotgun (WGS) entry which is preliminary data.</text>
</comment>
<name>A0A8J4ATC8_9CHLO</name>
<evidence type="ECO:0000256" key="3">
    <source>
        <dbReference type="SAM" id="MobiDB-lite"/>
    </source>
</evidence>
<feature type="compositionally biased region" description="Low complexity" evidence="3">
    <location>
        <begin position="1747"/>
        <end position="1758"/>
    </location>
</feature>
<dbReference type="PROSITE" id="PS00626">
    <property type="entry name" value="RCC1_2"/>
    <property type="match status" value="2"/>
</dbReference>
<dbReference type="SUPFAM" id="SSF50985">
    <property type="entry name" value="RCC1/BLIP-II"/>
    <property type="match status" value="1"/>
</dbReference>
<feature type="compositionally biased region" description="Polar residues" evidence="3">
    <location>
        <begin position="1761"/>
        <end position="1770"/>
    </location>
</feature>
<dbReference type="InterPro" id="IPR009091">
    <property type="entry name" value="RCC1/BLIP-II"/>
</dbReference>
<keyword evidence="1" id="KW-0677">Repeat</keyword>
<reference evidence="4" key="1">
    <citation type="journal article" date="2021" name="Proc. Natl. Acad. Sci. U.S.A.">
        <title>Three genomes in the algal genus Volvox reveal the fate of a haploid sex-determining region after a transition to homothallism.</title>
        <authorList>
            <person name="Yamamoto K."/>
            <person name="Hamaji T."/>
            <person name="Kawai-Toyooka H."/>
            <person name="Matsuzaki R."/>
            <person name="Takahashi F."/>
            <person name="Nishimura Y."/>
            <person name="Kawachi M."/>
            <person name="Noguchi H."/>
            <person name="Minakuchi Y."/>
            <person name="Umen J.G."/>
            <person name="Toyoda A."/>
            <person name="Nozaki H."/>
        </authorList>
    </citation>
    <scope>NUCLEOTIDE SEQUENCE</scope>
    <source>
        <strain evidence="4">NIES-3780</strain>
    </source>
</reference>
<feature type="region of interest" description="Disordered" evidence="3">
    <location>
        <begin position="983"/>
        <end position="1022"/>
    </location>
</feature>
<feature type="compositionally biased region" description="Polar residues" evidence="3">
    <location>
        <begin position="2275"/>
        <end position="2289"/>
    </location>
</feature>
<feature type="compositionally biased region" description="Basic residues" evidence="3">
    <location>
        <begin position="1634"/>
        <end position="1643"/>
    </location>
</feature>
<feature type="non-terminal residue" evidence="4">
    <location>
        <position position="1"/>
    </location>
</feature>
<dbReference type="PROSITE" id="PS50012">
    <property type="entry name" value="RCC1_3"/>
    <property type="match status" value="3"/>
</dbReference>
<evidence type="ECO:0000313" key="4">
    <source>
        <dbReference type="EMBL" id="GIL45774.1"/>
    </source>
</evidence>
<keyword evidence="5" id="KW-1185">Reference proteome</keyword>
<feature type="compositionally biased region" description="Low complexity" evidence="3">
    <location>
        <begin position="41"/>
        <end position="54"/>
    </location>
</feature>
<evidence type="ECO:0000256" key="2">
    <source>
        <dbReference type="PROSITE-ProRule" id="PRU00235"/>
    </source>
</evidence>
<evidence type="ECO:0000256" key="1">
    <source>
        <dbReference type="ARBA" id="ARBA00022737"/>
    </source>
</evidence>
<proteinExistence type="predicted"/>